<dbReference type="SUPFAM" id="SSF49899">
    <property type="entry name" value="Concanavalin A-like lectins/glucanases"/>
    <property type="match status" value="1"/>
</dbReference>
<comment type="caution">
    <text evidence="6">The sequence shown here is derived from an EMBL/GenBank/DDBJ whole genome shotgun (WGS) entry which is preliminary data.</text>
</comment>
<name>A0A9W7C990_9STRA</name>
<feature type="domain" description="B30.2/SPRY" evidence="5">
    <location>
        <begin position="983"/>
        <end position="1163"/>
    </location>
</feature>
<proteinExistence type="predicted"/>
<dbReference type="Gene3D" id="2.60.120.920">
    <property type="match status" value="4"/>
</dbReference>
<dbReference type="InterPro" id="IPR003877">
    <property type="entry name" value="SPRY_dom"/>
</dbReference>
<feature type="compositionally biased region" description="Basic and acidic residues" evidence="4">
    <location>
        <begin position="1846"/>
        <end position="1857"/>
    </location>
</feature>
<evidence type="ECO:0000259" key="5">
    <source>
        <dbReference type="PROSITE" id="PS50188"/>
    </source>
</evidence>
<feature type="region of interest" description="Disordered" evidence="4">
    <location>
        <begin position="1803"/>
        <end position="1886"/>
    </location>
</feature>
<evidence type="ECO:0000256" key="3">
    <source>
        <dbReference type="ARBA" id="ARBA00022833"/>
    </source>
</evidence>
<dbReference type="PROSITE" id="PS01358">
    <property type="entry name" value="ZF_RANBP2_1"/>
    <property type="match status" value="1"/>
</dbReference>
<evidence type="ECO:0000313" key="7">
    <source>
        <dbReference type="Proteomes" id="UP001165160"/>
    </source>
</evidence>
<evidence type="ECO:0000256" key="1">
    <source>
        <dbReference type="ARBA" id="ARBA00022723"/>
    </source>
</evidence>
<dbReference type="PANTHER" id="PTHR12245:SF5">
    <property type="entry name" value="SPRY DOMAIN-CONTAINING SOCS BOX PROTEIN 3"/>
    <property type="match status" value="1"/>
</dbReference>
<keyword evidence="2" id="KW-0863">Zinc-finger</keyword>
<organism evidence="6 7">
    <name type="scientific">Triparma verrucosa</name>
    <dbReference type="NCBI Taxonomy" id="1606542"/>
    <lineage>
        <taxon>Eukaryota</taxon>
        <taxon>Sar</taxon>
        <taxon>Stramenopiles</taxon>
        <taxon>Ochrophyta</taxon>
        <taxon>Bolidophyceae</taxon>
        <taxon>Parmales</taxon>
        <taxon>Triparmaceae</taxon>
        <taxon>Triparma</taxon>
    </lineage>
</organism>
<dbReference type="InterPro" id="IPR001870">
    <property type="entry name" value="B30.2/SPRY"/>
</dbReference>
<feature type="compositionally biased region" description="Polar residues" evidence="4">
    <location>
        <begin position="35"/>
        <end position="57"/>
    </location>
</feature>
<keyword evidence="3" id="KW-0862">Zinc</keyword>
<keyword evidence="1" id="KW-0479">Metal-binding</keyword>
<feature type="region of interest" description="Disordered" evidence="4">
    <location>
        <begin position="1722"/>
        <end position="1751"/>
    </location>
</feature>
<feature type="compositionally biased region" description="Acidic residues" evidence="4">
    <location>
        <begin position="1834"/>
        <end position="1844"/>
    </location>
</feature>
<feature type="compositionally biased region" description="Polar residues" evidence="4">
    <location>
        <begin position="1664"/>
        <end position="1673"/>
    </location>
</feature>
<dbReference type="PROSITE" id="PS50188">
    <property type="entry name" value="B302_SPRY"/>
    <property type="match status" value="1"/>
</dbReference>
<dbReference type="InterPro" id="IPR050672">
    <property type="entry name" value="FBXO45-Fsn/SPSB_families"/>
</dbReference>
<keyword evidence="7" id="KW-1185">Reference proteome</keyword>
<reference evidence="7" key="1">
    <citation type="journal article" date="2023" name="Commun. Biol.">
        <title>Genome analysis of Parmales, the sister group of diatoms, reveals the evolutionary specialization of diatoms from phago-mixotrophs to photoautotrophs.</title>
        <authorList>
            <person name="Ban H."/>
            <person name="Sato S."/>
            <person name="Yoshikawa S."/>
            <person name="Yamada K."/>
            <person name="Nakamura Y."/>
            <person name="Ichinomiya M."/>
            <person name="Sato N."/>
            <person name="Blanc-Mathieu R."/>
            <person name="Endo H."/>
            <person name="Kuwata A."/>
            <person name="Ogata H."/>
        </authorList>
    </citation>
    <scope>NUCLEOTIDE SEQUENCE [LARGE SCALE GENOMIC DNA]</scope>
    <source>
        <strain evidence="7">NIES 3699</strain>
    </source>
</reference>
<feature type="region of interest" description="Disordered" evidence="4">
    <location>
        <begin position="35"/>
        <end position="64"/>
    </location>
</feature>
<gene>
    <name evidence="6" type="ORF">TrVE_jg14153</name>
</gene>
<evidence type="ECO:0000313" key="6">
    <source>
        <dbReference type="EMBL" id="GMI02332.1"/>
    </source>
</evidence>
<feature type="region of interest" description="Disordered" evidence="4">
    <location>
        <begin position="2450"/>
        <end position="2472"/>
    </location>
</feature>
<dbReference type="InterPro" id="IPR043136">
    <property type="entry name" value="B30.2/SPRY_sf"/>
</dbReference>
<feature type="region of interest" description="Disordered" evidence="4">
    <location>
        <begin position="1630"/>
        <end position="1679"/>
    </location>
</feature>
<feature type="compositionally biased region" description="Basic and acidic residues" evidence="4">
    <location>
        <begin position="2451"/>
        <end position="2472"/>
    </location>
</feature>
<sequence>MSASPPQAAPAQSTTPVLPLSTTLYSNHLSHQSSVHLENLLPSSETSSPAPPQQTRYTPYPLENLSTTSDPLALLTKLLPTLPPTPELTSLVLETLQGGSFSVPQLFPLLTSSRSTISPPPPPLGPSVQCQVLTKSLLRSDDVRTHSGSVLGPLHIFKVHSTSPYTLTISEYTSTSKISKTVITNDKPCVYYLNSTLLPDETLQSIQRCTVELKTSGALECHLNPSITSTRSTLETILTFLHRASSVPSCRSNSIEALMCLTRRGGLLSWVLLLISVLRSSSPILRLGNFSSLKKSLQTASSSLHSPSTSHSLFSLSNLNFSPTLTSSTGLTLSTSPPTVTSTTSIHTCSYLSFPFSTGIWSLTLKILLDVPSDESICLGLGNLPKKSDSYNSSRNLRMYRCYNGNIYVLGEQKRAASKDRIHPNDIVKIKVDMGTRNASFEVNGVEQGVCFEDVEGETYFAVSFYGGNRKVGVEGLRWEGEGVGAGVEFLEGGGRVGGREVVWEKFYGGFERGKREGRGVLVCKNSYFVGTWKEGKAHGIFAEVQGSPKPHHSDQSKSSQKDGVAENAYEYDAHKKGQATPTKAMYYVEDGDFENARLITDLEEIKAPKNCWKCDVCSYVNVDKEEVCGLCNCVKASNGSSEVEELEEWIEGRKAGERILEGVADLAERQEKGGGEVYGIEGEEGAFEYLKDLIVKFGEGEVEENSKIIISLLRILKSNFTRLSPTTSPPLNPDLILSLKTTLMKMIRSQTPSAIPAARCMASSVEHLLVNSGITNLVKEATEEHCKNPYPEGSGRHAMLLNLLRRYGSGSDRLVASVAGSRTSLTLFKSILEVVTLETCNLIEGKLKDWEVSEAGGRFVEWYVLRLVKELKEKGAERGRAKTEENFRDASVLVLRSAGIVAEKAAEVGKNNWDVTEKLLKRSFIATLLPLLNLSLSLHSNHLYLATPTLPYIVSLARHLDRLNNFSSQKCLSSMESLHAIEAASLTSMPSLSSTSSHEVKAFFSDAHKSSDVKIEGKGNIMRSVSSTNQHCCVEAGCKEGRAYWEFKLLADSDLDECSAIGVATLPVKSSSYESSTNMWVRRSYNGQLYHGTSAGYDCIGKVHPGDVVGIEVDMDVGELRFWKNGEDEGVAFKDLQGEIFPIICTYRSGIEVSLLKCTMSSSRYHAPSASLGFNNALGLIDVGGVGNVVEDGCSFMHKEKDAEDSYITAVTERPFEIAAHKWNVTAKTLKESAGCVVGIVAKPRGSEITRMPADDDIWGGGGSKSVGMREAEIGVKGDGSVWINGERGGCKCGHRLSGWKVGDVVNFRLDLTDQILEVGVNGGPMQTIEADSWFAALPNYQFHPAISVKNLNDHVVVDPAGVGETTVDIYWLLDLEKSLAHVGGKLASTLVSGPSISIEEMEHENWLRSPMIIGGLESNEEVSENWMVDVAEETGAGMSVLLGETERLRERTGTLLGDVIDFTTGEQVRNWVDDDIDMSELALPPKPDLIIRDRILDEIAKAPRSSIGDKFYEWMESRVGEPVFLKKRLDSNGCYSFPSEEQPFLAALLKHSGLWREVMWLISSGSSAAGDSHPDPSQPMHFLFSKIKTMRSFLRRKRQMCLSEGEGERFKQICWGIQERGEFLRGTKVAENERTVDGRGSEPSNSSLNVSPPTSPPRMSDRNNAPSTPTGLSPIKLYRVRSTPIRPTLGVGDVQLDDDVSLKVMRSCGSYVIVDMTAAQKEKDQKEEEKKDEGVIRAAPKSPAQPPTPLQLSVLLARRKLRALCRAYGFRGLRELMSGVNFGCDIDAIIHLKEGMKGTVGGRLKKRAEPKKGEEGHTSRGARLHDGHPDSEANDNNEDSNEDAIPRNEPQEERTANPSPPNNNKSAEESGGGGGDSQQPTPRFHYLRGLESCPEPYLLLTTTNFTLLYSLIVQALNRSLVSGKVGESVVVIERLGIDWEPRDHGRIAHWNIIDTITSQISITQVLDNFKTGAVAPGLTSSEVVRRGLVNGEISIRGVISIISEAAKGMDCFRDPGPLPTDVPSALKFYHTMSIQIKAELAEEERSREEWRRRGGERSRKEDRKRKGVKWTYVVTANNGVGVRSLPHSGTPRTGKSYKCDEVASVTYRLPLPTSGGNTSNYLRLLGGGWLFDIGIRNPYKGKRIMREVGGGGEWEEFWRERESSEVGGWQIEETDEDSDDSGSLVSSTSGNLFLAHKGATVVHRNTASCVAYGTRKMEAGEEGSNYFEICVRCSGTKEKIGLGFKIAREVDDEAEDDEGIVDGGDASRSELFCVGARENWVGMRLHNGKVFAFGKEVAMRDGEGIAEEEEEEVVVVVGADTLDVNVSIEEDRAGMPSPSEVRSIEAWRETLMSRSEDAEDSEGLDAIEKTSVDIIYGCGVEFSTGKVFFTKNGEKVRTLSTRKCAHGNLKLLPMCSFGGQHEVVEIHYGSYGFKYKGGEVKVAPPAKALGERRAKQEKEDKERADKADLEGMKGWGGALEEALSRAREEGAEEMEKQKKKAAGKNELSIAQFSTVSSKAWELFKQITKLSLLTSSSDQKVLSEVDDKVDAICIVENRRSRSESLYGTEMDATRDYTVKLQNDCISFLLSDLTSATGYLVDGNSEAIKVELHVFSRLQFLSEVSEQSKACRSYISDPDFMAQLFLLLEKGSPRIQKLVLEMLGNVAPRTTCGIVDGAFEDSSLEGALR</sequence>
<dbReference type="Proteomes" id="UP001165160">
    <property type="component" value="Unassembled WGS sequence"/>
</dbReference>
<dbReference type="EMBL" id="BRXX01000280">
    <property type="protein sequence ID" value="GMI02332.1"/>
    <property type="molecule type" value="Genomic_DNA"/>
</dbReference>
<accession>A0A9W7C990</accession>
<feature type="region of interest" description="Disordered" evidence="4">
    <location>
        <begin position="2167"/>
        <end position="2186"/>
    </location>
</feature>
<feature type="compositionally biased region" description="Basic and acidic residues" evidence="4">
    <location>
        <begin position="1812"/>
        <end position="1833"/>
    </location>
</feature>
<dbReference type="PANTHER" id="PTHR12245">
    <property type="entry name" value="SPRY DOMAIN CONTAINING SOCS BOX PROTEIN"/>
    <property type="match status" value="1"/>
</dbReference>
<dbReference type="GO" id="GO:0008270">
    <property type="term" value="F:zinc ion binding"/>
    <property type="evidence" value="ECO:0007669"/>
    <property type="project" value="UniProtKB-KW"/>
</dbReference>
<feature type="compositionally biased region" description="Basic and acidic residues" evidence="4">
    <location>
        <begin position="1630"/>
        <end position="1642"/>
    </location>
</feature>
<protein>
    <recommendedName>
        <fullName evidence="5">B30.2/SPRY domain-containing protein</fullName>
    </recommendedName>
</protein>
<feature type="compositionally biased region" description="Basic and acidic residues" evidence="4">
    <location>
        <begin position="1722"/>
        <end position="1737"/>
    </location>
</feature>
<dbReference type="Pfam" id="PF00622">
    <property type="entry name" value="SPRY"/>
    <property type="match status" value="1"/>
</dbReference>
<dbReference type="InterPro" id="IPR001876">
    <property type="entry name" value="Znf_RanBP2"/>
</dbReference>
<feature type="compositionally biased region" description="Basic and acidic residues" evidence="4">
    <location>
        <begin position="552"/>
        <end position="565"/>
    </location>
</feature>
<dbReference type="InterPro" id="IPR013320">
    <property type="entry name" value="ConA-like_dom_sf"/>
</dbReference>
<feature type="region of interest" description="Disordered" evidence="4">
    <location>
        <begin position="545"/>
        <end position="565"/>
    </location>
</feature>
<dbReference type="SMART" id="SM00449">
    <property type="entry name" value="SPRY"/>
    <property type="match status" value="1"/>
</dbReference>
<evidence type="ECO:0000256" key="2">
    <source>
        <dbReference type="ARBA" id="ARBA00022771"/>
    </source>
</evidence>
<evidence type="ECO:0000256" key="4">
    <source>
        <dbReference type="SAM" id="MobiDB-lite"/>
    </source>
</evidence>
<feature type="compositionally biased region" description="Polar residues" evidence="4">
    <location>
        <begin position="1644"/>
        <end position="1654"/>
    </location>
</feature>